<dbReference type="AlphaFoldDB" id="A0A8J2LTE1"/>
<feature type="region of interest" description="Disordered" evidence="1">
    <location>
        <begin position="1"/>
        <end position="56"/>
    </location>
</feature>
<feature type="non-terminal residue" evidence="2">
    <location>
        <position position="56"/>
    </location>
</feature>
<evidence type="ECO:0000313" key="2">
    <source>
        <dbReference type="EMBL" id="CAG7827735.1"/>
    </source>
</evidence>
<feature type="compositionally biased region" description="Acidic residues" evidence="1">
    <location>
        <begin position="22"/>
        <end position="39"/>
    </location>
</feature>
<feature type="compositionally biased region" description="Low complexity" evidence="1">
    <location>
        <begin position="9"/>
        <end position="21"/>
    </location>
</feature>
<sequence length="56" mass="6143">MVKAFQSFKNTTNKLNTVTNSDESDSSSDAESDVEELSNTEDAAILYCEDDSEDDS</sequence>
<reference evidence="2" key="1">
    <citation type="submission" date="2021-06" db="EMBL/GenBank/DDBJ databases">
        <authorList>
            <person name="Hodson N. C."/>
            <person name="Mongue J. A."/>
            <person name="Jaron S. K."/>
        </authorList>
    </citation>
    <scope>NUCLEOTIDE SEQUENCE</scope>
</reference>
<accession>A0A8J2LTE1</accession>
<proteinExistence type="predicted"/>
<evidence type="ECO:0000313" key="3">
    <source>
        <dbReference type="Proteomes" id="UP000708208"/>
    </source>
</evidence>
<protein>
    <submittedName>
        <fullName evidence="2">Uncharacterized protein</fullName>
    </submittedName>
</protein>
<comment type="caution">
    <text evidence="2">The sequence shown here is derived from an EMBL/GenBank/DDBJ whole genome shotgun (WGS) entry which is preliminary data.</text>
</comment>
<dbReference type="EMBL" id="CAJVCH010544688">
    <property type="protein sequence ID" value="CAG7827735.1"/>
    <property type="molecule type" value="Genomic_DNA"/>
</dbReference>
<name>A0A8J2LTE1_9HEXA</name>
<evidence type="ECO:0000256" key="1">
    <source>
        <dbReference type="SAM" id="MobiDB-lite"/>
    </source>
</evidence>
<keyword evidence="3" id="KW-1185">Reference proteome</keyword>
<organism evidence="2 3">
    <name type="scientific">Allacma fusca</name>
    <dbReference type="NCBI Taxonomy" id="39272"/>
    <lineage>
        <taxon>Eukaryota</taxon>
        <taxon>Metazoa</taxon>
        <taxon>Ecdysozoa</taxon>
        <taxon>Arthropoda</taxon>
        <taxon>Hexapoda</taxon>
        <taxon>Collembola</taxon>
        <taxon>Symphypleona</taxon>
        <taxon>Sminthuridae</taxon>
        <taxon>Allacma</taxon>
    </lineage>
</organism>
<dbReference type="Proteomes" id="UP000708208">
    <property type="component" value="Unassembled WGS sequence"/>
</dbReference>
<gene>
    <name evidence="2" type="ORF">AFUS01_LOCUS37703</name>
</gene>